<evidence type="ECO:0008006" key="4">
    <source>
        <dbReference type="Google" id="ProtNLM"/>
    </source>
</evidence>
<name>A0ABP3FN95_9ACTN</name>
<dbReference type="EMBL" id="BAAABM010000007">
    <property type="protein sequence ID" value="GAA0319239.1"/>
    <property type="molecule type" value="Genomic_DNA"/>
</dbReference>
<feature type="signal peptide" evidence="1">
    <location>
        <begin position="1"/>
        <end position="21"/>
    </location>
</feature>
<comment type="caution">
    <text evidence="2">The sequence shown here is derived from an EMBL/GenBank/DDBJ whole genome shotgun (WGS) entry which is preliminary data.</text>
</comment>
<protein>
    <recommendedName>
        <fullName evidence="4">Secreted protein</fullName>
    </recommendedName>
</protein>
<evidence type="ECO:0000313" key="2">
    <source>
        <dbReference type="EMBL" id="GAA0319239.1"/>
    </source>
</evidence>
<accession>A0ABP3FN95</accession>
<reference evidence="3" key="1">
    <citation type="journal article" date="2019" name="Int. J. Syst. Evol. Microbiol.">
        <title>The Global Catalogue of Microorganisms (GCM) 10K type strain sequencing project: providing services to taxonomists for standard genome sequencing and annotation.</title>
        <authorList>
            <consortium name="The Broad Institute Genomics Platform"/>
            <consortium name="The Broad Institute Genome Sequencing Center for Infectious Disease"/>
            <person name="Wu L."/>
            <person name="Ma J."/>
        </authorList>
    </citation>
    <scope>NUCLEOTIDE SEQUENCE [LARGE SCALE GENOMIC DNA]</scope>
    <source>
        <strain evidence="3">JCM 3146</strain>
    </source>
</reference>
<feature type="chain" id="PRO_5046102968" description="Secreted protein" evidence="1">
    <location>
        <begin position="22"/>
        <end position="215"/>
    </location>
</feature>
<proteinExistence type="predicted"/>
<evidence type="ECO:0000313" key="3">
    <source>
        <dbReference type="Proteomes" id="UP001501822"/>
    </source>
</evidence>
<organism evidence="2 3">
    <name type="scientific">Actinoallomurus spadix</name>
    <dbReference type="NCBI Taxonomy" id="79912"/>
    <lineage>
        <taxon>Bacteria</taxon>
        <taxon>Bacillati</taxon>
        <taxon>Actinomycetota</taxon>
        <taxon>Actinomycetes</taxon>
        <taxon>Streptosporangiales</taxon>
        <taxon>Thermomonosporaceae</taxon>
        <taxon>Actinoallomurus</taxon>
    </lineage>
</organism>
<keyword evidence="1" id="KW-0732">Signal</keyword>
<evidence type="ECO:0000256" key="1">
    <source>
        <dbReference type="SAM" id="SignalP"/>
    </source>
</evidence>
<dbReference type="Proteomes" id="UP001501822">
    <property type="component" value="Unassembled WGS sequence"/>
</dbReference>
<keyword evidence="3" id="KW-1185">Reference proteome</keyword>
<gene>
    <name evidence="2" type="ORF">GCM10010151_06270</name>
</gene>
<sequence>MKARSIAMALGLVVAAGTSTAAPADATTGSRAEFFAANETSGSFDPNDPVLKTRLTAFAHQVEGIIRTNGGRPHGSTLLNGTFWDSGLQKADYERSREFHVDGVTPVEVHDIAHVLAVTYHQQSVLTFRYLPRRSKDVNAVQVKVPGVSFQKLHDVIQSEPALGEELGGGSVTPGGRLIELGAVSDLPLIKRLVAEVGADWAQAKVAYGAWEFVG</sequence>
<dbReference type="RefSeq" id="WP_252800178.1">
    <property type="nucleotide sequence ID" value="NZ_BAAABM010000007.1"/>
</dbReference>